<reference evidence="2" key="1">
    <citation type="journal article" date="2023" name="G3 (Bethesda)">
        <title>Genome assembly and association tests identify interacting loci associated with vigor, precocity, and sex in interspecific pistachio rootstocks.</title>
        <authorList>
            <person name="Palmer W."/>
            <person name="Jacygrad E."/>
            <person name="Sagayaradj S."/>
            <person name="Cavanaugh K."/>
            <person name="Han R."/>
            <person name="Bertier L."/>
            <person name="Beede B."/>
            <person name="Kafkas S."/>
            <person name="Golino D."/>
            <person name="Preece J."/>
            <person name="Michelmore R."/>
        </authorList>
    </citation>
    <scope>NUCLEOTIDE SEQUENCE [LARGE SCALE GENOMIC DNA]</scope>
</reference>
<comment type="caution">
    <text evidence="1">The sequence shown here is derived from an EMBL/GenBank/DDBJ whole genome shotgun (WGS) entry which is preliminary data.</text>
</comment>
<dbReference type="Proteomes" id="UP001163603">
    <property type="component" value="Chromosome 1"/>
</dbReference>
<accession>A0ACC0ZL24</accession>
<gene>
    <name evidence="1" type="ORF">Pint_03071</name>
</gene>
<evidence type="ECO:0000313" key="1">
    <source>
        <dbReference type="EMBL" id="KAJ0052828.1"/>
    </source>
</evidence>
<dbReference type="EMBL" id="CM047736">
    <property type="protein sequence ID" value="KAJ0052828.1"/>
    <property type="molecule type" value="Genomic_DNA"/>
</dbReference>
<sequence length="200" mass="22309">MTTIAASVAALLPVFRSIRRHVAVKTTSCLAEIRRLEMRNVQGTRKRLKDYFEESKDLIKSDGGPPRWFSPLECVPALRVLLSSSFCLSFFYCSYRSLFEITVFNCEGIDGVGLGLIKHHHMLGNQVDLSDMIICLLCLVELVEETVRSESHHSPARPIYLFGESLGACIALAVASRNPAADLVLILANPTEKFIYPDFC</sequence>
<protein>
    <submittedName>
        <fullName evidence="1">Uncharacterized protein</fullName>
    </submittedName>
</protein>
<proteinExistence type="predicted"/>
<organism evidence="1 2">
    <name type="scientific">Pistacia integerrima</name>
    <dbReference type="NCBI Taxonomy" id="434235"/>
    <lineage>
        <taxon>Eukaryota</taxon>
        <taxon>Viridiplantae</taxon>
        <taxon>Streptophyta</taxon>
        <taxon>Embryophyta</taxon>
        <taxon>Tracheophyta</taxon>
        <taxon>Spermatophyta</taxon>
        <taxon>Magnoliopsida</taxon>
        <taxon>eudicotyledons</taxon>
        <taxon>Gunneridae</taxon>
        <taxon>Pentapetalae</taxon>
        <taxon>rosids</taxon>
        <taxon>malvids</taxon>
        <taxon>Sapindales</taxon>
        <taxon>Anacardiaceae</taxon>
        <taxon>Pistacia</taxon>
    </lineage>
</organism>
<evidence type="ECO:0000313" key="2">
    <source>
        <dbReference type="Proteomes" id="UP001163603"/>
    </source>
</evidence>
<name>A0ACC0ZL24_9ROSI</name>
<keyword evidence="2" id="KW-1185">Reference proteome</keyword>